<feature type="non-terminal residue" evidence="2">
    <location>
        <position position="43"/>
    </location>
</feature>
<dbReference type="EMBL" id="UINC01208840">
    <property type="protein sequence ID" value="SVE31588.1"/>
    <property type="molecule type" value="Genomic_DNA"/>
</dbReference>
<dbReference type="Gene3D" id="3.90.550.10">
    <property type="entry name" value="Spore Coat Polysaccharide Biosynthesis Protein SpsA, Chain A"/>
    <property type="match status" value="1"/>
</dbReference>
<gene>
    <name evidence="2" type="ORF">METZ01_LOCUS484442</name>
</gene>
<dbReference type="InterPro" id="IPR029044">
    <property type="entry name" value="Nucleotide-diphossugar_trans"/>
</dbReference>
<dbReference type="AlphaFoldDB" id="A0A383CJ10"/>
<evidence type="ECO:0000259" key="1">
    <source>
        <dbReference type="Pfam" id="PF00535"/>
    </source>
</evidence>
<dbReference type="InterPro" id="IPR001173">
    <property type="entry name" value="Glyco_trans_2-like"/>
</dbReference>
<protein>
    <recommendedName>
        <fullName evidence="1">Glycosyltransferase 2-like domain-containing protein</fullName>
    </recommendedName>
</protein>
<organism evidence="2">
    <name type="scientific">marine metagenome</name>
    <dbReference type="NCBI Taxonomy" id="408172"/>
    <lineage>
        <taxon>unclassified sequences</taxon>
        <taxon>metagenomes</taxon>
        <taxon>ecological metagenomes</taxon>
    </lineage>
</organism>
<proteinExistence type="predicted"/>
<name>A0A383CJ10_9ZZZZ</name>
<dbReference type="SUPFAM" id="SSF53448">
    <property type="entry name" value="Nucleotide-diphospho-sugar transferases"/>
    <property type="match status" value="1"/>
</dbReference>
<evidence type="ECO:0000313" key="2">
    <source>
        <dbReference type="EMBL" id="SVE31588.1"/>
    </source>
</evidence>
<reference evidence="2" key="1">
    <citation type="submission" date="2018-05" db="EMBL/GenBank/DDBJ databases">
        <authorList>
            <person name="Lanie J.A."/>
            <person name="Ng W.-L."/>
            <person name="Kazmierczak K.M."/>
            <person name="Andrzejewski T.M."/>
            <person name="Davidsen T.M."/>
            <person name="Wayne K.J."/>
            <person name="Tettelin H."/>
            <person name="Glass J.I."/>
            <person name="Rusch D."/>
            <person name="Podicherti R."/>
            <person name="Tsui H.-C.T."/>
            <person name="Winkler M.E."/>
        </authorList>
    </citation>
    <scope>NUCLEOTIDE SEQUENCE</scope>
</reference>
<feature type="domain" description="Glycosyltransferase 2-like" evidence="1">
    <location>
        <begin position="8"/>
        <end position="43"/>
    </location>
</feature>
<sequence>MHKQFNVSVIVPFYNSEVHVKKCLESLIEQDFSLPFEIIMVDD</sequence>
<dbReference type="Pfam" id="PF00535">
    <property type="entry name" value="Glycos_transf_2"/>
    <property type="match status" value="1"/>
</dbReference>
<accession>A0A383CJ10</accession>